<sequence length="474" mass="52725">MRLQSPQLSKASNREAYTPQTVGLGILHHSRSETEAMQIYKLKAAKHIHRGFGHIQLKELIEGLVELVPSIRAFYQMYLTDNEIAVAFVMAIDGLFLFKLLCLYGIGKEALASSNILRGLVDPADIRLHQDGILRETMMLENQIPILVLKNILLLECSEPKMKKPPIVRECLPQLLLGYCKALSPLKVLEKYPNSVALKHAHLLDLLYNLIMLKEPPEEVPEEEPVEGRSEAAWVQKSLDRTLGVVATLAIPQEIRKPIELLKGLLELPWSNLDPSSVKNIVPVVEESLIPTASNLCGFGVKFSSADRISAVGFDRATASLKLPTVKVTVNSEVIIRNLVAYEVMSKPESEPLIFTRYVELMNGIVKTAEEVAVLKKHGILESESVEDTDIVKIFSGSKAVRPANAADLDKAITDVNNYYNGLRRVKACKFMKKCGLTLWHVRTLVAAILLLSLLALQTFCTVYGCPRIFAKTN</sequence>
<keyword evidence="3" id="KW-1185">Reference proteome</keyword>
<reference evidence="2 3" key="1">
    <citation type="submission" date="2019-06" db="EMBL/GenBank/DDBJ databases">
        <title>A chromosomal-level reference genome of Carpinus fangiana (Coryloideae, Betulaceae).</title>
        <authorList>
            <person name="Yang X."/>
            <person name="Wang Z."/>
            <person name="Zhang L."/>
            <person name="Hao G."/>
            <person name="Liu J."/>
            <person name="Yang Y."/>
        </authorList>
    </citation>
    <scope>NUCLEOTIDE SEQUENCE [LARGE SCALE GENOMIC DNA]</scope>
    <source>
        <strain evidence="2">Cfa_2016G</strain>
        <tissue evidence="2">Leaf</tissue>
    </source>
</reference>
<organism evidence="2 3">
    <name type="scientific">Carpinus fangiana</name>
    <dbReference type="NCBI Taxonomy" id="176857"/>
    <lineage>
        <taxon>Eukaryota</taxon>
        <taxon>Viridiplantae</taxon>
        <taxon>Streptophyta</taxon>
        <taxon>Embryophyta</taxon>
        <taxon>Tracheophyta</taxon>
        <taxon>Spermatophyta</taxon>
        <taxon>Magnoliopsida</taxon>
        <taxon>eudicotyledons</taxon>
        <taxon>Gunneridae</taxon>
        <taxon>Pentapetalae</taxon>
        <taxon>rosids</taxon>
        <taxon>fabids</taxon>
        <taxon>Fagales</taxon>
        <taxon>Betulaceae</taxon>
        <taxon>Carpinus</taxon>
    </lineage>
</organism>
<keyword evidence="1" id="KW-1133">Transmembrane helix</keyword>
<accession>A0A5N6QD64</accession>
<feature type="transmembrane region" description="Helical" evidence="1">
    <location>
        <begin position="84"/>
        <end position="106"/>
    </location>
</feature>
<dbReference type="Proteomes" id="UP000327013">
    <property type="component" value="Chromosome 1"/>
</dbReference>
<evidence type="ECO:0000256" key="1">
    <source>
        <dbReference type="SAM" id="Phobius"/>
    </source>
</evidence>
<dbReference type="Pfam" id="PF03140">
    <property type="entry name" value="DUF247"/>
    <property type="match status" value="1"/>
</dbReference>
<dbReference type="EMBL" id="CM017321">
    <property type="protein sequence ID" value="KAE7997206.1"/>
    <property type="molecule type" value="Genomic_DNA"/>
</dbReference>
<evidence type="ECO:0000313" key="3">
    <source>
        <dbReference type="Proteomes" id="UP000327013"/>
    </source>
</evidence>
<protein>
    <submittedName>
        <fullName evidence="2">Uncharacterized protein</fullName>
    </submittedName>
</protein>
<feature type="transmembrane region" description="Helical" evidence="1">
    <location>
        <begin position="440"/>
        <end position="460"/>
    </location>
</feature>
<keyword evidence="1" id="KW-0472">Membrane</keyword>
<name>A0A5N6QD64_9ROSI</name>
<evidence type="ECO:0000313" key="2">
    <source>
        <dbReference type="EMBL" id="KAE7997206.1"/>
    </source>
</evidence>
<gene>
    <name evidence="2" type="ORF">FH972_001860</name>
</gene>
<keyword evidence="1" id="KW-0812">Transmembrane</keyword>
<dbReference type="AlphaFoldDB" id="A0A5N6QD64"/>
<dbReference type="PANTHER" id="PTHR31549:SF300">
    <property type="match status" value="1"/>
</dbReference>
<proteinExistence type="predicted"/>
<dbReference type="PANTHER" id="PTHR31549">
    <property type="entry name" value="PROTEIN, PUTATIVE (DUF247)-RELATED-RELATED"/>
    <property type="match status" value="1"/>
</dbReference>
<dbReference type="OrthoDB" id="1621957at2759"/>
<dbReference type="InterPro" id="IPR004158">
    <property type="entry name" value="DUF247_pln"/>
</dbReference>